<feature type="domain" description="MobA-like NTP transferase" evidence="9">
    <location>
        <begin position="21"/>
        <end position="176"/>
    </location>
</feature>
<evidence type="ECO:0000259" key="10">
    <source>
        <dbReference type="Pfam" id="PF20058"/>
    </source>
</evidence>
<dbReference type="Pfam" id="PF12804">
    <property type="entry name" value="NTP_transf_3"/>
    <property type="match status" value="1"/>
</dbReference>
<dbReference type="GO" id="GO:0046872">
    <property type="term" value="F:metal ion binding"/>
    <property type="evidence" value="ECO:0007669"/>
    <property type="project" value="UniProtKB-KW"/>
</dbReference>
<dbReference type="GO" id="GO:0006777">
    <property type="term" value="P:Mo-molybdopterin cofactor biosynthetic process"/>
    <property type="evidence" value="ECO:0007669"/>
    <property type="project" value="UniProtKB-KW"/>
</dbReference>
<keyword evidence="12" id="KW-1185">Reference proteome</keyword>
<dbReference type="InterPro" id="IPR029044">
    <property type="entry name" value="Nucleotide-diphossugar_trans"/>
</dbReference>
<proteinExistence type="predicted"/>
<evidence type="ECO:0000259" key="9">
    <source>
        <dbReference type="Pfam" id="PF12804"/>
    </source>
</evidence>
<dbReference type="RefSeq" id="WP_153685578.1">
    <property type="nucleotide sequence ID" value="NZ_WJIF01000010.1"/>
</dbReference>
<dbReference type="Pfam" id="PF20058">
    <property type="entry name" value="DUF6457"/>
    <property type="match status" value="1"/>
</dbReference>
<evidence type="ECO:0000256" key="4">
    <source>
        <dbReference type="ARBA" id="ARBA00022741"/>
    </source>
</evidence>
<keyword evidence="4" id="KW-0547">Nucleotide-binding</keyword>
<sequence>MSGRSGLDAVDAVDALGAVDAIVLAGGRGSRLGGASKARLTVGGRRLVDRVTDAAAEVGARRVVVAGPDAGSARDVDLRHVVDDPPFGGPLAGLAAALPETDAPVVLLLACDLPFADEALRGLLAALEAAPGADGAVLHDAEGRAQWLLGAYRREAIAAGIERLGDVRDLPARALLEPLTLVAVPATGHAALDVDRWRDLARASVLAGVGSAVAPPSRPHPSTTPGGPAVAESTNAPLPPEALDDWVAALAERLGLRRDDVPVGAVLDLARDVAHGVARPAAPLSTFIVGLAAGRSGDLEGATRIAAELAAEWAER</sequence>
<feature type="region of interest" description="Disordered" evidence="8">
    <location>
        <begin position="211"/>
        <end position="238"/>
    </location>
</feature>
<dbReference type="GO" id="GO:0005525">
    <property type="term" value="F:GTP binding"/>
    <property type="evidence" value="ECO:0007669"/>
    <property type="project" value="UniProtKB-KW"/>
</dbReference>
<dbReference type="PANTHER" id="PTHR19136:SF81">
    <property type="entry name" value="MOLYBDENUM COFACTOR GUANYLYLTRANSFERASE"/>
    <property type="match status" value="1"/>
</dbReference>
<keyword evidence="2 11" id="KW-0808">Transferase</keyword>
<keyword evidence="7" id="KW-0501">Molybdenum cofactor biosynthesis</keyword>
<reference evidence="11 12" key="1">
    <citation type="submission" date="2019-10" db="EMBL/GenBank/DDBJ databases">
        <authorList>
            <person name="Nie G."/>
            <person name="Ming H."/>
            <person name="Yi B."/>
        </authorList>
    </citation>
    <scope>NUCLEOTIDE SEQUENCE [LARGE SCALE GENOMIC DNA]</scope>
    <source>
        <strain evidence="11 12">CFH 90414</strain>
    </source>
</reference>
<protein>
    <submittedName>
        <fullName evidence="11">NTP transferase domain-containing protein</fullName>
    </submittedName>
</protein>
<evidence type="ECO:0000256" key="8">
    <source>
        <dbReference type="SAM" id="MobiDB-lite"/>
    </source>
</evidence>
<dbReference type="InterPro" id="IPR045598">
    <property type="entry name" value="DUF6457"/>
</dbReference>
<dbReference type="EMBL" id="WJIF01000010">
    <property type="protein sequence ID" value="MRG61149.1"/>
    <property type="molecule type" value="Genomic_DNA"/>
</dbReference>
<dbReference type="InterPro" id="IPR025877">
    <property type="entry name" value="MobA-like_NTP_Trfase"/>
</dbReference>
<keyword evidence="5" id="KW-0460">Magnesium</keyword>
<gene>
    <name evidence="11" type="ORF">GE115_14940</name>
</gene>
<evidence type="ECO:0000256" key="1">
    <source>
        <dbReference type="ARBA" id="ARBA00022490"/>
    </source>
</evidence>
<feature type="domain" description="DUF6457" evidence="10">
    <location>
        <begin position="239"/>
        <end position="315"/>
    </location>
</feature>
<accession>A0A6I2F938</accession>
<name>A0A6I2F938_9MICO</name>
<evidence type="ECO:0000313" key="11">
    <source>
        <dbReference type="EMBL" id="MRG61149.1"/>
    </source>
</evidence>
<dbReference type="Proteomes" id="UP000431080">
    <property type="component" value="Unassembled WGS sequence"/>
</dbReference>
<comment type="caution">
    <text evidence="11">The sequence shown here is derived from an EMBL/GenBank/DDBJ whole genome shotgun (WGS) entry which is preliminary data.</text>
</comment>
<evidence type="ECO:0000256" key="6">
    <source>
        <dbReference type="ARBA" id="ARBA00023134"/>
    </source>
</evidence>
<evidence type="ECO:0000256" key="7">
    <source>
        <dbReference type="ARBA" id="ARBA00023150"/>
    </source>
</evidence>
<evidence type="ECO:0000256" key="2">
    <source>
        <dbReference type="ARBA" id="ARBA00022679"/>
    </source>
</evidence>
<keyword evidence="1" id="KW-0963">Cytoplasm</keyword>
<organism evidence="11 12">
    <name type="scientific">Agromyces agglutinans</name>
    <dbReference type="NCBI Taxonomy" id="2662258"/>
    <lineage>
        <taxon>Bacteria</taxon>
        <taxon>Bacillati</taxon>
        <taxon>Actinomycetota</taxon>
        <taxon>Actinomycetes</taxon>
        <taxon>Micrococcales</taxon>
        <taxon>Microbacteriaceae</taxon>
        <taxon>Agromyces</taxon>
    </lineage>
</organism>
<evidence type="ECO:0000256" key="3">
    <source>
        <dbReference type="ARBA" id="ARBA00022723"/>
    </source>
</evidence>
<dbReference type="InterPro" id="IPR013482">
    <property type="entry name" value="Molybde_CF_guanTrfase"/>
</dbReference>
<keyword evidence="3" id="KW-0479">Metal-binding</keyword>
<evidence type="ECO:0000256" key="5">
    <source>
        <dbReference type="ARBA" id="ARBA00022842"/>
    </source>
</evidence>
<dbReference type="SUPFAM" id="SSF53448">
    <property type="entry name" value="Nucleotide-diphospho-sugar transferases"/>
    <property type="match status" value="1"/>
</dbReference>
<dbReference type="Gene3D" id="3.90.550.10">
    <property type="entry name" value="Spore Coat Polysaccharide Biosynthesis Protein SpsA, Chain A"/>
    <property type="match status" value="1"/>
</dbReference>
<dbReference type="PANTHER" id="PTHR19136">
    <property type="entry name" value="MOLYBDENUM COFACTOR GUANYLYLTRANSFERASE"/>
    <property type="match status" value="1"/>
</dbReference>
<keyword evidence="6" id="KW-0342">GTP-binding</keyword>
<dbReference type="AlphaFoldDB" id="A0A6I2F938"/>
<evidence type="ECO:0000313" key="12">
    <source>
        <dbReference type="Proteomes" id="UP000431080"/>
    </source>
</evidence>
<dbReference type="GO" id="GO:0016779">
    <property type="term" value="F:nucleotidyltransferase activity"/>
    <property type="evidence" value="ECO:0007669"/>
    <property type="project" value="UniProtKB-ARBA"/>
</dbReference>
<dbReference type="CDD" id="cd02503">
    <property type="entry name" value="MobA"/>
    <property type="match status" value="1"/>
</dbReference>